<comment type="similarity">
    <text evidence="2">Belongs to the pterin-4-alpha-carbinolamine dehydratase family.</text>
</comment>
<evidence type="ECO:0000313" key="8">
    <source>
        <dbReference type="Proteomes" id="UP001056455"/>
    </source>
</evidence>
<protein>
    <recommendedName>
        <fullName evidence="4">Putative pterin-4-alpha-carbinolamine dehydratase</fullName>
        <ecNumber evidence="3">4.2.1.96</ecNumber>
    </recommendedName>
</protein>
<keyword evidence="5 7" id="KW-0456">Lyase</keyword>
<dbReference type="SUPFAM" id="SSF55248">
    <property type="entry name" value="PCD-like"/>
    <property type="match status" value="1"/>
</dbReference>
<dbReference type="PANTHER" id="PTHR12599:SF0">
    <property type="entry name" value="PTERIN-4-ALPHA-CARBINOLAMINE DEHYDRATASE"/>
    <property type="match status" value="1"/>
</dbReference>
<evidence type="ECO:0000259" key="6">
    <source>
        <dbReference type="Pfam" id="PF18029"/>
    </source>
</evidence>
<dbReference type="GO" id="GO:0008124">
    <property type="term" value="F:4-alpha-hydroxytetrahydrobiopterin dehydratase activity"/>
    <property type="evidence" value="ECO:0007669"/>
    <property type="project" value="UniProtKB-EC"/>
</dbReference>
<evidence type="ECO:0000256" key="3">
    <source>
        <dbReference type="ARBA" id="ARBA00013252"/>
    </source>
</evidence>
<evidence type="ECO:0000256" key="4">
    <source>
        <dbReference type="ARBA" id="ARBA00021735"/>
    </source>
</evidence>
<dbReference type="InterPro" id="IPR036428">
    <property type="entry name" value="PCD_sf"/>
</dbReference>
<dbReference type="EMBL" id="CP099489">
    <property type="protein sequence ID" value="USQ81952.1"/>
    <property type="molecule type" value="Genomic_DNA"/>
</dbReference>
<organism evidence="7 8">
    <name type="scientific">Ornithinimicrobium faecis</name>
    <dbReference type="NCBI Taxonomy" id="2934158"/>
    <lineage>
        <taxon>Bacteria</taxon>
        <taxon>Bacillati</taxon>
        <taxon>Actinomycetota</taxon>
        <taxon>Actinomycetes</taxon>
        <taxon>Micrococcales</taxon>
        <taxon>Ornithinimicrobiaceae</taxon>
        <taxon>Ornithinimicrobium</taxon>
    </lineage>
</organism>
<evidence type="ECO:0000313" key="7">
    <source>
        <dbReference type="EMBL" id="USQ81952.1"/>
    </source>
</evidence>
<comment type="catalytic activity">
    <reaction evidence="1">
        <text>(4aS,6R)-4a-hydroxy-L-erythro-5,6,7,8-tetrahydrobiopterin = (6R)-L-erythro-6,7-dihydrobiopterin + H2O</text>
        <dbReference type="Rhea" id="RHEA:11920"/>
        <dbReference type="ChEBI" id="CHEBI:15377"/>
        <dbReference type="ChEBI" id="CHEBI:15642"/>
        <dbReference type="ChEBI" id="CHEBI:43120"/>
        <dbReference type="EC" id="4.2.1.96"/>
    </reaction>
</comment>
<evidence type="ECO:0000256" key="5">
    <source>
        <dbReference type="ARBA" id="ARBA00023239"/>
    </source>
</evidence>
<feature type="domain" description="Glyoxalase-like" evidence="6">
    <location>
        <begin position="107"/>
        <end position="209"/>
    </location>
</feature>
<accession>A0ABY4YYX3</accession>
<dbReference type="Pfam" id="PF18029">
    <property type="entry name" value="Glyoxalase_6"/>
    <property type="match status" value="1"/>
</dbReference>
<keyword evidence="8" id="KW-1185">Reference proteome</keyword>
<evidence type="ECO:0000256" key="1">
    <source>
        <dbReference type="ARBA" id="ARBA00001554"/>
    </source>
</evidence>
<dbReference type="InterPro" id="IPR029068">
    <property type="entry name" value="Glyas_Bleomycin-R_OHBP_Dase"/>
</dbReference>
<name>A0ABY4YYX3_9MICO</name>
<dbReference type="RefSeq" id="WP_252595484.1">
    <property type="nucleotide sequence ID" value="NZ_CP099489.1"/>
</dbReference>
<dbReference type="InterPro" id="IPR041581">
    <property type="entry name" value="Glyoxalase_6"/>
</dbReference>
<dbReference type="CDD" id="cd00488">
    <property type="entry name" value="PCD_DCoH"/>
    <property type="match status" value="1"/>
</dbReference>
<dbReference type="EC" id="4.2.1.96" evidence="3"/>
<dbReference type="Proteomes" id="UP001056455">
    <property type="component" value="Chromosome"/>
</dbReference>
<proteinExistence type="inferred from homology"/>
<dbReference type="PANTHER" id="PTHR12599">
    <property type="entry name" value="PTERIN-4-ALPHA-CARBINOLAMINE DEHYDRATASE"/>
    <property type="match status" value="1"/>
</dbReference>
<dbReference type="Gene3D" id="3.10.180.10">
    <property type="entry name" value="2,3-Dihydroxybiphenyl 1,2-Dioxygenase, domain 1"/>
    <property type="match status" value="1"/>
</dbReference>
<dbReference type="Gene3D" id="3.30.1360.20">
    <property type="entry name" value="Transcriptional coactivator/pterin dehydratase"/>
    <property type="match status" value="1"/>
</dbReference>
<evidence type="ECO:0000256" key="2">
    <source>
        <dbReference type="ARBA" id="ARBA00006472"/>
    </source>
</evidence>
<reference evidence="7" key="1">
    <citation type="submission" date="2022-06" db="EMBL/GenBank/DDBJ databases">
        <title>Ornithinimicrobium HY1793.</title>
        <authorList>
            <person name="Huang Y."/>
        </authorList>
    </citation>
    <scope>NUCLEOTIDE SEQUENCE</scope>
    <source>
        <strain evidence="7">HY1793</strain>
    </source>
</reference>
<dbReference type="Pfam" id="PF01329">
    <property type="entry name" value="Pterin_4a"/>
    <property type="match status" value="1"/>
</dbReference>
<sequence>MNTYAHKDLLEAGLTDWRDLAQGLHARFATGDFAAGLRFVDAVGAAAEEAGHHPDVTLTYPQVDIALVSHDVGAITGRDVELAQRISAIAADQNIEARPADLVQVELALDTADIPGIGPFWAALLHGDTDSLQGGDVVGNARVPLLWFQDTDAHETPRQRFHLDVWVPAELAQERIEAALAAGGTMVDEEAAPAFVVLADAEGNRACVCTTER</sequence>
<gene>
    <name evidence="7" type="ORF">NF556_10015</name>
</gene>
<dbReference type="InterPro" id="IPR001533">
    <property type="entry name" value="Pterin_deHydtase"/>
</dbReference>